<reference evidence="1 2" key="1">
    <citation type="submission" date="2019-09" db="EMBL/GenBank/DDBJ databases">
        <title>Nitrincola iocasae sp. nov., a bacterium isolated from the sediment collected at a cold seep field in South China Sea.</title>
        <authorList>
            <person name="Zhang H."/>
            <person name="Wang H."/>
            <person name="Li C."/>
        </authorList>
    </citation>
    <scope>NUCLEOTIDE SEQUENCE [LARGE SCALE GENOMIC DNA]</scope>
    <source>
        <strain evidence="1 2">KXZD1103</strain>
    </source>
</reference>
<organism evidence="1 2">
    <name type="scientific">Nitrincola iocasae</name>
    <dbReference type="NCBI Taxonomy" id="2614693"/>
    <lineage>
        <taxon>Bacteria</taxon>
        <taxon>Pseudomonadati</taxon>
        <taxon>Pseudomonadota</taxon>
        <taxon>Gammaproteobacteria</taxon>
        <taxon>Oceanospirillales</taxon>
        <taxon>Oceanospirillaceae</taxon>
        <taxon>Nitrincola</taxon>
    </lineage>
</organism>
<name>A0A5J6LJ00_9GAMM</name>
<gene>
    <name evidence="1" type="ORF">F5I99_17265</name>
</gene>
<accession>A0A5J6LJ00</accession>
<dbReference type="Pfam" id="PF06258">
    <property type="entry name" value="Mito_fiss_Elm1"/>
    <property type="match status" value="1"/>
</dbReference>
<evidence type="ECO:0000313" key="1">
    <source>
        <dbReference type="EMBL" id="QEW08101.1"/>
    </source>
</evidence>
<evidence type="ECO:0000313" key="2">
    <source>
        <dbReference type="Proteomes" id="UP000325606"/>
    </source>
</evidence>
<dbReference type="Proteomes" id="UP000325606">
    <property type="component" value="Chromosome"/>
</dbReference>
<dbReference type="InterPro" id="IPR009367">
    <property type="entry name" value="Elm1-like"/>
</dbReference>
<keyword evidence="2" id="KW-1185">Reference proteome</keyword>
<dbReference type="EMBL" id="CP044222">
    <property type="protein sequence ID" value="QEW08101.1"/>
    <property type="molecule type" value="Genomic_DNA"/>
</dbReference>
<dbReference type="KEGG" id="nik:F5I99_17265"/>
<proteinExistence type="predicted"/>
<evidence type="ECO:0008006" key="3">
    <source>
        <dbReference type="Google" id="ProtNLM"/>
    </source>
</evidence>
<sequence>MDMAVGVVWIIRDAKPGHFSQCEGLTNALLEIVPGLRVETLHRLPLAQLLKTLLTRHLPPEIESLRDKGTPDLLIAAGHATHFTLLVLGWLLGAKTLLLMKPSLPCQLFDLCLIPAHDQPAEADNIICTQGALNPMRPGIKKSGQGVILIGGPSKHHRWDDHRLMQQLEGITQSSAIHWTLTTSRRTPASTHSRIGALKAVELIPFESTAPGWVAEQLAGAEYVWVTEDSVSMIYEALTAGCAVGILNVPRVADKPNRLVRGLSALVEQGQVRIYSDTDDLSLQHPAQVFNEAQRCAQMIIDRGWL</sequence>
<dbReference type="AlphaFoldDB" id="A0A5J6LJ00"/>
<protein>
    <recommendedName>
        <fullName evidence="3">Nucleoside-diphosphate sugar epimerase</fullName>
    </recommendedName>
</protein>